<dbReference type="RefSeq" id="WP_198098968.1">
    <property type="nucleotide sequence ID" value="NZ_JAEDAL010000001.1"/>
</dbReference>
<evidence type="ECO:0000313" key="2">
    <source>
        <dbReference type="EMBL" id="MBH9551349.1"/>
    </source>
</evidence>
<comment type="caution">
    <text evidence="2">The sequence shown here is derived from an EMBL/GenBank/DDBJ whole genome shotgun (WGS) entry which is preliminary data.</text>
</comment>
<dbReference type="EMBL" id="JAEDAL010000001">
    <property type="protein sequence ID" value="MBH9551349.1"/>
    <property type="molecule type" value="Genomic_DNA"/>
</dbReference>
<organism evidence="2 3">
    <name type="scientific">Inhella gelatinilytica</name>
    <dbReference type="NCBI Taxonomy" id="2795030"/>
    <lineage>
        <taxon>Bacteria</taxon>
        <taxon>Pseudomonadati</taxon>
        <taxon>Pseudomonadota</taxon>
        <taxon>Betaproteobacteria</taxon>
        <taxon>Burkholderiales</taxon>
        <taxon>Sphaerotilaceae</taxon>
        <taxon>Inhella</taxon>
    </lineage>
</organism>
<dbReference type="Pfam" id="PF01850">
    <property type="entry name" value="PIN"/>
    <property type="match status" value="1"/>
</dbReference>
<feature type="domain" description="PIN" evidence="1">
    <location>
        <begin position="6"/>
        <end position="117"/>
    </location>
</feature>
<keyword evidence="3" id="KW-1185">Reference proteome</keyword>
<dbReference type="Gene3D" id="3.40.50.1010">
    <property type="entry name" value="5'-nuclease"/>
    <property type="match status" value="1"/>
</dbReference>
<name>A0A931ISJ3_9BURK</name>
<evidence type="ECO:0000313" key="3">
    <source>
        <dbReference type="Proteomes" id="UP000620139"/>
    </source>
</evidence>
<dbReference type="SUPFAM" id="SSF88723">
    <property type="entry name" value="PIN domain-like"/>
    <property type="match status" value="1"/>
</dbReference>
<gene>
    <name evidence="2" type="ORF">I7X43_00695</name>
</gene>
<dbReference type="CDD" id="cd18692">
    <property type="entry name" value="PIN_VapC-like"/>
    <property type="match status" value="1"/>
</dbReference>
<accession>A0A931ISJ3</accession>
<sequence length="150" mass="16854">MNPLTFVDSGVLLAAFDVDAPRRERARQWLVHCWTQRTGRLSTQVLDAFYAQARARYPSALSAGDARAEVRRYQLWHPWSTDHATVESAWAVESRWGLPYADALLIASAQQQSCEWFLSETLPHGQVIDRVSILNPFQVDPVVAGSGRST</sequence>
<dbReference type="InterPro" id="IPR029060">
    <property type="entry name" value="PIN-like_dom_sf"/>
</dbReference>
<dbReference type="AlphaFoldDB" id="A0A931ISJ3"/>
<dbReference type="InterPro" id="IPR002716">
    <property type="entry name" value="PIN_dom"/>
</dbReference>
<evidence type="ECO:0000259" key="1">
    <source>
        <dbReference type="Pfam" id="PF01850"/>
    </source>
</evidence>
<proteinExistence type="predicted"/>
<dbReference type="Proteomes" id="UP000620139">
    <property type="component" value="Unassembled WGS sequence"/>
</dbReference>
<reference evidence="2" key="1">
    <citation type="submission" date="2020-12" db="EMBL/GenBank/DDBJ databases">
        <title>The genome sequence of Inhella sp. 4Y17.</title>
        <authorList>
            <person name="Liu Y."/>
        </authorList>
    </citation>
    <scope>NUCLEOTIDE SEQUENCE</scope>
    <source>
        <strain evidence="2">4Y10</strain>
    </source>
</reference>
<protein>
    <submittedName>
        <fullName evidence="2">PIN domain-containing protein</fullName>
    </submittedName>
</protein>